<name>A0A4D6N1L8_VIGUN</name>
<proteinExistence type="predicted"/>
<gene>
    <name evidence="1" type="ORF">DEO72_LG9g1351</name>
</gene>
<reference evidence="1 2" key="1">
    <citation type="submission" date="2019-04" db="EMBL/GenBank/DDBJ databases">
        <title>An improved genome assembly and genetic linkage map for asparagus bean, Vigna unguiculata ssp. sesquipedialis.</title>
        <authorList>
            <person name="Xia Q."/>
            <person name="Zhang R."/>
            <person name="Dong Y."/>
        </authorList>
    </citation>
    <scope>NUCLEOTIDE SEQUENCE [LARGE SCALE GENOMIC DNA]</scope>
    <source>
        <tissue evidence="1">Leaf</tissue>
    </source>
</reference>
<protein>
    <submittedName>
        <fullName evidence="1">Uncharacterized protein</fullName>
    </submittedName>
</protein>
<evidence type="ECO:0000313" key="2">
    <source>
        <dbReference type="Proteomes" id="UP000501690"/>
    </source>
</evidence>
<accession>A0A4D6N1L8</accession>
<evidence type="ECO:0000313" key="1">
    <source>
        <dbReference type="EMBL" id="QCE06339.1"/>
    </source>
</evidence>
<organism evidence="1 2">
    <name type="scientific">Vigna unguiculata</name>
    <name type="common">Cowpea</name>
    <dbReference type="NCBI Taxonomy" id="3917"/>
    <lineage>
        <taxon>Eukaryota</taxon>
        <taxon>Viridiplantae</taxon>
        <taxon>Streptophyta</taxon>
        <taxon>Embryophyta</taxon>
        <taxon>Tracheophyta</taxon>
        <taxon>Spermatophyta</taxon>
        <taxon>Magnoliopsida</taxon>
        <taxon>eudicotyledons</taxon>
        <taxon>Gunneridae</taxon>
        <taxon>Pentapetalae</taxon>
        <taxon>rosids</taxon>
        <taxon>fabids</taxon>
        <taxon>Fabales</taxon>
        <taxon>Fabaceae</taxon>
        <taxon>Papilionoideae</taxon>
        <taxon>50 kb inversion clade</taxon>
        <taxon>NPAAA clade</taxon>
        <taxon>indigoferoid/millettioid clade</taxon>
        <taxon>Phaseoleae</taxon>
        <taxon>Vigna</taxon>
    </lineage>
</organism>
<keyword evidence="2" id="KW-1185">Reference proteome</keyword>
<dbReference type="EMBL" id="CP039353">
    <property type="protein sequence ID" value="QCE06339.1"/>
    <property type="molecule type" value="Genomic_DNA"/>
</dbReference>
<dbReference type="Proteomes" id="UP000501690">
    <property type="component" value="Linkage Group LG9"/>
</dbReference>
<sequence>MPLVLQHERAEKDPYLNKAGLNFPFKERAEKDPYLNKAGLNFPFKVSFIVVQT</sequence>
<dbReference type="AlphaFoldDB" id="A0A4D6N1L8"/>